<name>S2DMA0_INDAL</name>
<proteinExistence type="predicted"/>
<keyword evidence="2" id="KW-1185">Reference proteome</keyword>
<dbReference type="STRING" id="1189612.A33Q_0246"/>
<dbReference type="EMBL" id="ALWO02000006">
    <property type="protein sequence ID" value="EPA00078.1"/>
    <property type="molecule type" value="Genomic_DNA"/>
</dbReference>
<comment type="caution">
    <text evidence="1">The sequence shown here is derived from an EMBL/GenBank/DDBJ whole genome shotgun (WGS) entry which is preliminary data.</text>
</comment>
<reference evidence="1 2" key="1">
    <citation type="journal article" date="2013" name="Genome Announc.">
        <title>Draft Genome Sequence of Indibacter alkaliphilus Strain LW1T, Isolated from Lonar Lake, a Haloalkaline Lake in the Buldana District of Maharashtra, India.</title>
        <authorList>
            <person name="Singh A."/>
            <person name="Kumar Jangir P."/>
            <person name="Sharma R."/>
            <person name="Singh A."/>
            <person name="Kumar Pinnaka A."/>
            <person name="Shivaji S."/>
        </authorList>
    </citation>
    <scope>NUCLEOTIDE SEQUENCE [LARGE SCALE GENOMIC DNA]</scope>
    <source>
        <strain evidence="2">CCUG 57479 / KCTC 22604 / LW1</strain>
    </source>
</reference>
<protein>
    <submittedName>
        <fullName evidence="1">Uncharacterized protein</fullName>
    </submittedName>
</protein>
<dbReference type="AlphaFoldDB" id="S2DMA0"/>
<evidence type="ECO:0000313" key="1">
    <source>
        <dbReference type="EMBL" id="EPA00078.1"/>
    </source>
</evidence>
<accession>S2DMA0</accession>
<organism evidence="1 2">
    <name type="scientific">Indibacter alkaliphilus (strain CCUG 57479 / KCTC 22604 / LW1)</name>
    <dbReference type="NCBI Taxonomy" id="1189612"/>
    <lineage>
        <taxon>Bacteria</taxon>
        <taxon>Pseudomonadati</taxon>
        <taxon>Bacteroidota</taxon>
        <taxon>Cytophagia</taxon>
        <taxon>Cytophagales</taxon>
        <taxon>Cyclobacteriaceae</taxon>
    </lineage>
</organism>
<evidence type="ECO:0000313" key="2">
    <source>
        <dbReference type="Proteomes" id="UP000006073"/>
    </source>
</evidence>
<sequence>MNLVAKLIIKAEYQRMFGNLIPVFKLFLFCDLQSYRFSI</sequence>
<dbReference type="Proteomes" id="UP000006073">
    <property type="component" value="Unassembled WGS sequence"/>
</dbReference>
<gene>
    <name evidence="1" type="ORF">A33Q_0246</name>
</gene>